<keyword evidence="3" id="KW-0540">Nuclease</keyword>
<dbReference type="GO" id="GO:0016787">
    <property type="term" value="F:hydrolase activity"/>
    <property type="evidence" value="ECO:0007669"/>
    <property type="project" value="UniProtKB-KW"/>
</dbReference>
<evidence type="ECO:0000256" key="5">
    <source>
        <dbReference type="ARBA" id="ARBA00022801"/>
    </source>
</evidence>
<keyword evidence="5" id="KW-0378">Hydrolase</keyword>
<keyword evidence="2" id="KW-0548">Nucleotidyltransferase</keyword>
<protein>
    <recommendedName>
        <fullName evidence="7">Reverse transcriptase RNase H-like domain-containing protein</fullName>
    </recommendedName>
</protein>
<evidence type="ECO:0000256" key="4">
    <source>
        <dbReference type="ARBA" id="ARBA00022759"/>
    </source>
</evidence>
<dbReference type="EMBL" id="AVOT02003643">
    <property type="protein sequence ID" value="MBW0474140.1"/>
    <property type="molecule type" value="Genomic_DNA"/>
</dbReference>
<name>A0A9Q3BZW0_9BASI</name>
<evidence type="ECO:0000256" key="6">
    <source>
        <dbReference type="ARBA" id="ARBA00022918"/>
    </source>
</evidence>
<dbReference type="GO" id="GO:0003964">
    <property type="term" value="F:RNA-directed DNA polymerase activity"/>
    <property type="evidence" value="ECO:0007669"/>
    <property type="project" value="UniProtKB-KW"/>
</dbReference>
<feature type="domain" description="Reverse transcriptase RNase H-like" evidence="7">
    <location>
        <begin position="4"/>
        <end position="81"/>
    </location>
</feature>
<dbReference type="InterPro" id="IPR043502">
    <property type="entry name" value="DNA/RNA_pol_sf"/>
</dbReference>
<keyword evidence="6" id="KW-0695">RNA-directed DNA polymerase</keyword>
<evidence type="ECO:0000259" key="7">
    <source>
        <dbReference type="Pfam" id="PF17917"/>
    </source>
</evidence>
<dbReference type="SUPFAM" id="SSF56672">
    <property type="entry name" value="DNA/RNA polymerases"/>
    <property type="match status" value="1"/>
</dbReference>
<evidence type="ECO:0000256" key="2">
    <source>
        <dbReference type="ARBA" id="ARBA00022695"/>
    </source>
</evidence>
<keyword evidence="4" id="KW-0255">Endonuclease</keyword>
<gene>
    <name evidence="8" type="ORF">O181_013855</name>
</gene>
<accession>A0A9Q3BZW0</accession>
<evidence type="ECO:0000256" key="3">
    <source>
        <dbReference type="ARBA" id="ARBA00022722"/>
    </source>
</evidence>
<dbReference type="Proteomes" id="UP000765509">
    <property type="component" value="Unassembled WGS sequence"/>
</dbReference>
<dbReference type="InterPro" id="IPR041373">
    <property type="entry name" value="RT_RNaseH"/>
</dbReference>
<dbReference type="Pfam" id="PF17917">
    <property type="entry name" value="RT_RNaseH"/>
    <property type="match status" value="1"/>
</dbReference>
<reference evidence="8" key="1">
    <citation type="submission" date="2021-03" db="EMBL/GenBank/DDBJ databases">
        <title>Draft genome sequence of rust myrtle Austropuccinia psidii MF-1, a brazilian biotype.</title>
        <authorList>
            <person name="Quecine M.C."/>
            <person name="Pachon D.M.R."/>
            <person name="Bonatelli M.L."/>
            <person name="Correr F.H."/>
            <person name="Franceschini L.M."/>
            <person name="Leite T.F."/>
            <person name="Margarido G.R.A."/>
            <person name="Almeida C.A."/>
            <person name="Ferrarezi J.A."/>
            <person name="Labate C.A."/>
        </authorList>
    </citation>
    <scope>NUCLEOTIDE SEQUENCE</scope>
    <source>
        <strain evidence="8">MF-1</strain>
    </source>
</reference>
<evidence type="ECO:0000256" key="1">
    <source>
        <dbReference type="ARBA" id="ARBA00022679"/>
    </source>
</evidence>
<sequence>MTNQQRDQVFYISRQIKPTEARYVASQMECLCLVLALDTLYYSLYGSVFEAIADFTAIKSLLNMKTPNRHMLIWQIAIQQYRGNVTIVHEEGNIHNNADGLSRGALANNPDDPAYVPLESEPKIPIGGINITEIGNEFFEEVREYYKQDNNCHIFTSLL</sequence>
<evidence type="ECO:0000313" key="9">
    <source>
        <dbReference type="Proteomes" id="UP000765509"/>
    </source>
</evidence>
<organism evidence="8 9">
    <name type="scientific">Austropuccinia psidii MF-1</name>
    <dbReference type="NCBI Taxonomy" id="1389203"/>
    <lineage>
        <taxon>Eukaryota</taxon>
        <taxon>Fungi</taxon>
        <taxon>Dikarya</taxon>
        <taxon>Basidiomycota</taxon>
        <taxon>Pucciniomycotina</taxon>
        <taxon>Pucciniomycetes</taxon>
        <taxon>Pucciniales</taxon>
        <taxon>Sphaerophragmiaceae</taxon>
        <taxon>Austropuccinia</taxon>
    </lineage>
</organism>
<keyword evidence="1" id="KW-0808">Transferase</keyword>
<evidence type="ECO:0000313" key="8">
    <source>
        <dbReference type="EMBL" id="MBW0474140.1"/>
    </source>
</evidence>
<comment type="caution">
    <text evidence="8">The sequence shown here is derived from an EMBL/GenBank/DDBJ whole genome shotgun (WGS) entry which is preliminary data.</text>
</comment>
<dbReference type="AlphaFoldDB" id="A0A9Q3BZW0"/>
<dbReference type="GO" id="GO:0004519">
    <property type="term" value="F:endonuclease activity"/>
    <property type="evidence" value="ECO:0007669"/>
    <property type="project" value="UniProtKB-KW"/>
</dbReference>
<proteinExistence type="predicted"/>
<keyword evidence="9" id="KW-1185">Reference proteome</keyword>